<dbReference type="RefSeq" id="WP_230757758.1">
    <property type="nucleotide sequence ID" value="NZ_JAINWA010000003.1"/>
</dbReference>
<comment type="similarity">
    <text evidence="2">Belongs to the bacterial solute-binding protein 1 family.</text>
</comment>
<dbReference type="GO" id="GO:0055085">
    <property type="term" value="P:transmembrane transport"/>
    <property type="evidence" value="ECO:0007669"/>
    <property type="project" value="InterPro"/>
</dbReference>
<keyword evidence="7" id="KW-0564">Palmitate</keyword>
<evidence type="ECO:0000256" key="8">
    <source>
        <dbReference type="ARBA" id="ARBA00023288"/>
    </source>
</evidence>
<evidence type="ECO:0000256" key="3">
    <source>
        <dbReference type="ARBA" id="ARBA00022448"/>
    </source>
</evidence>
<dbReference type="Proteomes" id="UP001198163">
    <property type="component" value="Unassembled WGS sequence"/>
</dbReference>
<gene>
    <name evidence="10" type="ORF">K7J14_14200</name>
</gene>
<feature type="chain" id="PRO_5042161453" evidence="9">
    <location>
        <begin position="23"/>
        <end position="437"/>
    </location>
</feature>
<evidence type="ECO:0000256" key="2">
    <source>
        <dbReference type="ARBA" id="ARBA00008520"/>
    </source>
</evidence>
<evidence type="ECO:0000256" key="7">
    <source>
        <dbReference type="ARBA" id="ARBA00023139"/>
    </source>
</evidence>
<evidence type="ECO:0000256" key="4">
    <source>
        <dbReference type="ARBA" id="ARBA00022475"/>
    </source>
</evidence>
<keyword evidence="5 9" id="KW-0732">Signal</keyword>
<organism evidence="10 11">
    <name type="scientific">Teretinema zuelzerae</name>
    <dbReference type="NCBI Taxonomy" id="156"/>
    <lineage>
        <taxon>Bacteria</taxon>
        <taxon>Pseudomonadati</taxon>
        <taxon>Spirochaetota</taxon>
        <taxon>Spirochaetia</taxon>
        <taxon>Spirochaetales</taxon>
        <taxon>Treponemataceae</taxon>
        <taxon>Teretinema</taxon>
    </lineage>
</organism>
<evidence type="ECO:0000313" key="10">
    <source>
        <dbReference type="EMBL" id="MCD1655846.1"/>
    </source>
</evidence>
<comment type="caution">
    <text evidence="10">The sequence shown here is derived from an EMBL/GenBank/DDBJ whole genome shotgun (WGS) entry which is preliminary data.</text>
</comment>
<reference evidence="10" key="1">
    <citation type="submission" date="2021-08" db="EMBL/GenBank/DDBJ databases">
        <title>Comparative analyses of Brucepasteria parasyntrophica and Teretinema zuelzerae.</title>
        <authorList>
            <person name="Song Y."/>
            <person name="Brune A."/>
        </authorList>
    </citation>
    <scope>NUCLEOTIDE SEQUENCE</scope>
    <source>
        <strain evidence="10">DSM 1903</strain>
    </source>
</reference>
<keyword evidence="11" id="KW-1185">Reference proteome</keyword>
<dbReference type="AlphaFoldDB" id="A0AAE3EKB9"/>
<evidence type="ECO:0000256" key="1">
    <source>
        <dbReference type="ARBA" id="ARBA00004418"/>
    </source>
</evidence>
<dbReference type="Gene3D" id="3.40.190.10">
    <property type="entry name" value="Periplasmic binding protein-like II"/>
    <property type="match status" value="2"/>
</dbReference>
<dbReference type="Pfam" id="PF01547">
    <property type="entry name" value="SBP_bac_1"/>
    <property type="match status" value="1"/>
</dbReference>
<name>A0AAE3EKB9_9SPIR</name>
<evidence type="ECO:0000256" key="6">
    <source>
        <dbReference type="ARBA" id="ARBA00023136"/>
    </source>
</evidence>
<keyword evidence="8" id="KW-0449">Lipoprotein</keyword>
<dbReference type="GO" id="GO:0042597">
    <property type="term" value="C:periplasmic space"/>
    <property type="evidence" value="ECO:0007669"/>
    <property type="project" value="UniProtKB-SubCell"/>
</dbReference>
<keyword evidence="6" id="KW-0472">Membrane</keyword>
<dbReference type="InterPro" id="IPR006059">
    <property type="entry name" value="SBP"/>
</dbReference>
<sequence>MRKLGILAVFGLCMIASGPVFSNGAKETGSSSSGGISGSLVVLHHRTDWNDTKFQEYREKFNEKHPDVSIEFEAITDYAGTVRTRMSTKSYGDVLMMVTNPPIPQDFANFYEPVGTKSEMNKKYDFIEQSAQISFGDDVYAFPINANVGGLVYNKRVFEKAGIKKFPKTSEEFYKALESIKTRTDAVPLYLNYPSKWTLVQWEGGRNSYSGDPDWANKMIHMDAPFAAGSPHYEMYKVMYEVVKRGLCEKDILTSDWEASKQMLADGKIGVMNLGGWAVGQIMALASNPADIGYMPYPSSVKGKMYSEVSLDYNIAVNKYSKNKAAAMAFARWFSDESGYAQDNQSIPALKGSAFPAVLDSFKESDVQYITGNPPKAGEDGLFDKIDKEAEIGFWADPQKIRIVDAAMGTTKESFDDIMNDWNARWAKARKTLNVTP</sequence>
<evidence type="ECO:0000256" key="9">
    <source>
        <dbReference type="SAM" id="SignalP"/>
    </source>
</evidence>
<accession>A0AAE3EKB9</accession>
<evidence type="ECO:0000313" key="11">
    <source>
        <dbReference type="Proteomes" id="UP001198163"/>
    </source>
</evidence>
<proteinExistence type="inferred from homology"/>
<dbReference type="PROSITE" id="PS01037">
    <property type="entry name" value="SBP_BACTERIAL_1"/>
    <property type="match status" value="1"/>
</dbReference>
<dbReference type="SUPFAM" id="SSF53850">
    <property type="entry name" value="Periplasmic binding protein-like II"/>
    <property type="match status" value="1"/>
</dbReference>
<keyword evidence="4" id="KW-1003">Cell membrane</keyword>
<dbReference type="InterPro" id="IPR050490">
    <property type="entry name" value="Bact_solute-bd_prot1"/>
</dbReference>
<comment type="subcellular location">
    <subcellularLocation>
        <location evidence="1">Periplasm</location>
    </subcellularLocation>
</comment>
<protein>
    <submittedName>
        <fullName evidence="10">ABC transporter substrate-binding protein</fullName>
    </submittedName>
</protein>
<dbReference type="EMBL" id="JAINWA010000003">
    <property type="protein sequence ID" value="MCD1655846.1"/>
    <property type="molecule type" value="Genomic_DNA"/>
</dbReference>
<dbReference type="PANTHER" id="PTHR43649">
    <property type="entry name" value="ARABINOSE-BINDING PROTEIN-RELATED"/>
    <property type="match status" value="1"/>
</dbReference>
<feature type="signal peptide" evidence="9">
    <location>
        <begin position="1"/>
        <end position="22"/>
    </location>
</feature>
<dbReference type="PANTHER" id="PTHR43649:SF33">
    <property type="entry name" value="POLYGALACTURONAN_RHAMNOGALACTURONAN-BINDING PROTEIN YTCQ"/>
    <property type="match status" value="1"/>
</dbReference>
<evidence type="ECO:0000256" key="5">
    <source>
        <dbReference type="ARBA" id="ARBA00022729"/>
    </source>
</evidence>
<keyword evidence="3" id="KW-0813">Transport</keyword>
<dbReference type="InterPro" id="IPR006061">
    <property type="entry name" value="SBP_1_CS"/>
</dbReference>